<dbReference type="PANTHER" id="PTHR43639:SF1">
    <property type="entry name" value="SHORT-CHAIN DEHYDROGENASE_REDUCTASE FAMILY PROTEIN"/>
    <property type="match status" value="1"/>
</dbReference>
<proteinExistence type="inferred from homology"/>
<comment type="caution">
    <text evidence="4">The sequence shown here is derived from an EMBL/GenBank/DDBJ whole genome shotgun (WGS) entry which is preliminary data.</text>
</comment>
<dbReference type="SUPFAM" id="SSF51735">
    <property type="entry name" value="NAD(P)-binding Rossmann-fold domains"/>
    <property type="match status" value="1"/>
</dbReference>
<dbReference type="PRINTS" id="PR00081">
    <property type="entry name" value="GDHRDH"/>
</dbReference>
<keyword evidence="2" id="KW-0560">Oxidoreductase</keyword>
<dbReference type="PANTHER" id="PTHR43639">
    <property type="entry name" value="OXIDOREDUCTASE, SHORT-CHAIN DEHYDROGENASE/REDUCTASE FAMILY (AFU_ORTHOLOGUE AFUA_5G02870)"/>
    <property type="match status" value="1"/>
</dbReference>
<name>A0ABX1ZN11_9BACL</name>
<dbReference type="Proteomes" id="UP000618579">
    <property type="component" value="Unassembled WGS sequence"/>
</dbReference>
<dbReference type="EMBL" id="WHNZ01000023">
    <property type="protein sequence ID" value="NOV00968.1"/>
    <property type="molecule type" value="Genomic_DNA"/>
</dbReference>
<gene>
    <name evidence="4" type="ORF">GC097_13190</name>
</gene>
<reference evidence="4 5" key="1">
    <citation type="submission" date="2019-10" db="EMBL/GenBank/DDBJ databases">
        <title>Description of Paenibacillus pedi sp. nov.</title>
        <authorList>
            <person name="Carlier A."/>
            <person name="Qi S."/>
        </authorList>
    </citation>
    <scope>NUCLEOTIDE SEQUENCE [LARGE SCALE GENOMIC DNA]</scope>
    <source>
        <strain evidence="4 5">LMG 31457</strain>
    </source>
</reference>
<evidence type="ECO:0000313" key="5">
    <source>
        <dbReference type="Proteomes" id="UP000618579"/>
    </source>
</evidence>
<keyword evidence="5" id="KW-1185">Reference proteome</keyword>
<evidence type="ECO:0000256" key="3">
    <source>
        <dbReference type="RuleBase" id="RU000363"/>
    </source>
</evidence>
<organism evidence="4 5">
    <name type="scientific">Paenibacillus planticolens</name>
    <dbReference type="NCBI Taxonomy" id="2654976"/>
    <lineage>
        <taxon>Bacteria</taxon>
        <taxon>Bacillati</taxon>
        <taxon>Bacillota</taxon>
        <taxon>Bacilli</taxon>
        <taxon>Bacillales</taxon>
        <taxon>Paenibacillaceae</taxon>
        <taxon>Paenibacillus</taxon>
    </lineage>
</organism>
<dbReference type="Pfam" id="PF00106">
    <property type="entry name" value="adh_short"/>
    <property type="match status" value="1"/>
</dbReference>
<accession>A0ABX1ZN11</accession>
<evidence type="ECO:0000313" key="4">
    <source>
        <dbReference type="EMBL" id="NOV00968.1"/>
    </source>
</evidence>
<protein>
    <submittedName>
        <fullName evidence="4">SDR family NAD(P)-dependent oxidoreductase</fullName>
    </submittedName>
</protein>
<dbReference type="CDD" id="cd05233">
    <property type="entry name" value="SDR_c"/>
    <property type="match status" value="1"/>
</dbReference>
<dbReference type="PRINTS" id="PR00080">
    <property type="entry name" value="SDRFAMILY"/>
</dbReference>
<dbReference type="InterPro" id="IPR036291">
    <property type="entry name" value="NAD(P)-bd_dom_sf"/>
</dbReference>
<sequence>MRPRKSCSVTIRAGSISFKGEMRHMLSDKVAIVTGSTSGIGESIAKTLAKQGVKVLVTGKEQEQGERIVEAIKSEGGAACLFISDLLDPRTPDQLVELAVSEWGRVDIIVNNAAMVCNKPIEDITHDDWDRLFTVNLKAPFFLVQAALPYLKAHKGTVINISSINGKLNDYHNLVYDTMKAGLNHMTSGLALDFPQRGNTRQCFNASRGGNTFARGLV</sequence>
<dbReference type="Gene3D" id="3.40.50.720">
    <property type="entry name" value="NAD(P)-binding Rossmann-like Domain"/>
    <property type="match status" value="1"/>
</dbReference>
<evidence type="ECO:0000256" key="1">
    <source>
        <dbReference type="ARBA" id="ARBA00006484"/>
    </source>
</evidence>
<comment type="similarity">
    <text evidence="1 3">Belongs to the short-chain dehydrogenases/reductases (SDR) family.</text>
</comment>
<evidence type="ECO:0000256" key="2">
    <source>
        <dbReference type="ARBA" id="ARBA00023002"/>
    </source>
</evidence>
<dbReference type="InterPro" id="IPR002347">
    <property type="entry name" value="SDR_fam"/>
</dbReference>